<accession>A0A917IWV7</accession>
<dbReference type="InterPro" id="IPR007627">
    <property type="entry name" value="RNA_pol_sigma70_r2"/>
</dbReference>
<keyword evidence="8" id="KW-1185">Reference proteome</keyword>
<dbReference type="GO" id="GO:0003677">
    <property type="term" value="F:DNA binding"/>
    <property type="evidence" value="ECO:0007669"/>
    <property type="project" value="InterPro"/>
</dbReference>
<dbReference type="SUPFAM" id="SSF88946">
    <property type="entry name" value="Sigma2 domain of RNA polymerase sigma factors"/>
    <property type="match status" value="1"/>
</dbReference>
<dbReference type="Pfam" id="PF04542">
    <property type="entry name" value="Sigma70_r2"/>
    <property type="match status" value="1"/>
</dbReference>
<dbReference type="InterPro" id="IPR014284">
    <property type="entry name" value="RNA_pol_sigma-70_dom"/>
</dbReference>
<reference evidence="7" key="1">
    <citation type="journal article" date="2014" name="Int. J. Syst. Evol. Microbiol.">
        <title>Complete genome sequence of Corynebacterium casei LMG S-19264T (=DSM 44701T), isolated from a smear-ripened cheese.</title>
        <authorList>
            <consortium name="US DOE Joint Genome Institute (JGI-PGF)"/>
            <person name="Walter F."/>
            <person name="Albersmeier A."/>
            <person name="Kalinowski J."/>
            <person name="Ruckert C."/>
        </authorList>
    </citation>
    <scope>NUCLEOTIDE SEQUENCE</scope>
    <source>
        <strain evidence="7">CGMCC 1.15290</strain>
    </source>
</reference>
<keyword evidence="3" id="KW-0731">Sigma factor</keyword>
<evidence type="ECO:0000259" key="6">
    <source>
        <dbReference type="Pfam" id="PF08281"/>
    </source>
</evidence>
<dbReference type="Gene3D" id="1.10.10.10">
    <property type="entry name" value="Winged helix-like DNA-binding domain superfamily/Winged helix DNA-binding domain"/>
    <property type="match status" value="1"/>
</dbReference>
<evidence type="ECO:0000256" key="3">
    <source>
        <dbReference type="ARBA" id="ARBA00023082"/>
    </source>
</evidence>
<sequence length="201" mass="23372">MDSDTELDIQLDKQLLAGIAAGNADAFSRFFELHKKRVFGIAFKMTRSAESARELSQEFFLKLWEKKGDVVTVHNPGAYVYMSVYYLSIDFLRRKGNEQRVLELKKMVTRDYTNETQEWLDERQLLAYIQQAADKLTGQKKRVFEMRYVHQKSYEEIAEALKISKVSAHTYFYEALKVIRAYIDTALPGAGLLALYFILQD</sequence>
<name>A0A917IWV7_9BACT</name>
<keyword evidence="2" id="KW-0805">Transcription regulation</keyword>
<dbReference type="NCBIfam" id="TIGR02937">
    <property type="entry name" value="sigma70-ECF"/>
    <property type="match status" value="1"/>
</dbReference>
<proteinExistence type="inferred from homology"/>
<dbReference type="InterPro" id="IPR039425">
    <property type="entry name" value="RNA_pol_sigma-70-like"/>
</dbReference>
<dbReference type="InterPro" id="IPR036388">
    <property type="entry name" value="WH-like_DNA-bd_sf"/>
</dbReference>
<gene>
    <name evidence="7" type="ORF">GCM10011379_19160</name>
</gene>
<dbReference type="CDD" id="cd06171">
    <property type="entry name" value="Sigma70_r4"/>
    <property type="match status" value="1"/>
</dbReference>
<dbReference type="PANTHER" id="PTHR43133:SF46">
    <property type="entry name" value="RNA POLYMERASE SIGMA-70 FACTOR ECF SUBFAMILY"/>
    <property type="match status" value="1"/>
</dbReference>
<dbReference type="InterPro" id="IPR013325">
    <property type="entry name" value="RNA_pol_sigma_r2"/>
</dbReference>
<dbReference type="Proteomes" id="UP000627292">
    <property type="component" value="Unassembled WGS sequence"/>
</dbReference>
<evidence type="ECO:0000259" key="5">
    <source>
        <dbReference type="Pfam" id="PF04542"/>
    </source>
</evidence>
<dbReference type="RefSeq" id="WP_188951812.1">
    <property type="nucleotide sequence ID" value="NZ_BMIB01000002.1"/>
</dbReference>
<evidence type="ECO:0000313" key="7">
    <source>
        <dbReference type="EMBL" id="GGH65723.1"/>
    </source>
</evidence>
<dbReference type="AlphaFoldDB" id="A0A917IWV7"/>
<evidence type="ECO:0000256" key="4">
    <source>
        <dbReference type="ARBA" id="ARBA00023163"/>
    </source>
</evidence>
<organism evidence="7 8">
    <name type="scientific">Filimonas zeae</name>
    <dbReference type="NCBI Taxonomy" id="1737353"/>
    <lineage>
        <taxon>Bacteria</taxon>
        <taxon>Pseudomonadati</taxon>
        <taxon>Bacteroidota</taxon>
        <taxon>Chitinophagia</taxon>
        <taxon>Chitinophagales</taxon>
        <taxon>Chitinophagaceae</taxon>
        <taxon>Filimonas</taxon>
    </lineage>
</organism>
<dbReference type="Gene3D" id="1.10.1740.10">
    <property type="match status" value="1"/>
</dbReference>
<dbReference type="GO" id="GO:0006352">
    <property type="term" value="P:DNA-templated transcription initiation"/>
    <property type="evidence" value="ECO:0007669"/>
    <property type="project" value="InterPro"/>
</dbReference>
<keyword evidence="7" id="KW-0240">DNA-directed RNA polymerase</keyword>
<evidence type="ECO:0000256" key="1">
    <source>
        <dbReference type="ARBA" id="ARBA00010641"/>
    </source>
</evidence>
<evidence type="ECO:0000256" key="2">
    <source>
        <dbReference type="ARBA" id="ARBA00023015"/>
    </source>
</evidence>
<dbReference type="Pfam" id="PF08281">
    <property type="entry name" value="Sigma70_r4_2"/>
    <property type="match status" value="1"/>
</dbReference>
<keyword evidence="4" id="KW-0804">Transcription</keyword>
<dbReference type="InterPro" id="IPR013324">
    <property type="entry name" value="RNA_pol_sigma_r3/r4-like"/>
</dbReference>
<dbReference type="GO" id="GO:0016987">
    <property type="term" value="F:sigma factor activity"/>
    <property type="evidence" value="ECO:0007669"/>
    <property type="project" value="UniProtKB-KW"/>
</dbReference>
<feature type="domain" description="RNA polymerase sigma factor 70 region 4 type 2" evidence="6">
    <location>
        <begin position="128"/>
        <end position="177"/>
    </location>
</feature>
<dbReference type="EMBL" id="BMIB01000002">
    <property type="protein sequence ID" value="GGH65723.1"/>
    <property type="molecule type" value="Genomic_DNA"/>
</dbReference>
<feature type="domain" description="RNA polymerase sigma-70 region 2" evidence="5">
    <location>
        <begin position="31"/>
        <end position="96"/>
    </location>
</feature>
<protein>
    <submittedName>
        <fullName evidence="7">DNA-directed RNA polymerase sigma-70 factor</fullName>
    </submittedName>
</protein>
<dbReference type="InterPro" id="IPR013249">
    <property type="entry name" value="RNA_pol_sigma70_r4_t2"/>
</dbReference>
<reference evidence="7" key="2">
    <citation type="submission" date="2020-09" db="EMBL/GenBank/DDBJ databases">
        <authorList>
            <person name="Sun Q."/>
            <person name="Zhou Y."/>
        </authorList>
    </citation>
    <scope>NUCLEOTIDE SEQUENCE</scope>
    <source>
        <strain evidence="7">CGMCC 1.15290</strain>
    </source>
</reference>
<dbReference type="SUPFAM" id="SSF88659">
    <property type="entry name" value="Sigma3 and sigma4 domains of RNA polymerase sigma factors"/>
    <property type="match status" value="1"/>
</dbReference>
<comment type="caution">
    <text evidence="7">The sequence shown here is derived from an EMBL/GenBank/DDBJ whole genome shotgun (WGS) entry which is preliminary data.</text>
</comment>
<dbReference type="PANTHER" id="PTHR43133">
    <property type="entry name" value="RNA POLYMERASE ECF-TYPE SIGMA FACTO"/>
    <property type="match status" value="1"/>
</dbReference>
<evidence type="ECO:0000313" key="8">
    <source>
        <dbReference type="Proteomes" id="UP000627292"/>
    </source>
</evidence>
<dbReference type="GO" id="GO:0000428">
    <property type="term" value="C:DNA-directed RNA polymerase complex"/>
    <property type="evidence" value="ECO:0007669"/>
    <property type="project" value="UniProtKB-KW"/>
</dbReference>
<comment type="similarity">
    <text evidence="1">Belongs to the sigma-70 factor family. ECF subfamily.</text>
</comment>